<keyword evidence="2" id="KW-0812">Transmembrane</keyword>
<proteinExistence type="predicted"/>
<evidence type="ECO:0000259" key="3">
    <source>
        <dbReference type="Pfam" id="PF13400"/>
    </source>
</evidence>
<organism evidence="4 5">
    <name type="scientific">Acidothermus cellulolyticus (strain ATCC 43068 / DSM 8971 / 11B)</name>
    <dbReference type="NCBI Taxonomy" id="351607"/>
    <lineage>
        <taxon>Bacteria</taxon>
        <taxon>Bacillati</taxon>
        <taxon>Actinomycetota</taxon>
        <taxon>Actinomycetes</taxon>
        <taxon>Acidothermales</taxon>
        <taxon>Acidothermaceae</taxon>
        <taxon>Acidothermus</taxon>
    </lineage>
</organism>
<evidence type="ECO:0000313" key="5">
    <source>
        <dbReference type="Proteomes" id="UP000008221"/>
    </source>
</evidence>
<dbReference type="Proteomes" id="UP000008221">
    <property type="component" value="Chromosome"/>
</dbReference>
<dbReference type="InterPro" id="IPR028087">
    <property type="entry name" value="Tad_N"/>
</dbReference>
<sequence length="168" mass="17395">MAIHTWRPRRSTDNGSASLWFVSAVFLAMTIGWVGLSLGTVISGRHAAGGAADLAALAAAARLETTAEFNGTAALNTGDRDGATTPSTESDETTRRSACTAAAQVAERNHANLTTCRIVNGIVDVEVRVDVPLYAAHRWVVTVRAEARAGPAAVTSEGLAPTGNHVSS</sequence>
<feature type="domain" description="Putative Flp pilus-assembly TadG-like N-terminal" evidence="3">
    <location>
        <begin position="15"/>
        <end position="61"/>
    </location>
</feature>
<dbReference type="HOGENOM" id="CLU_1583014_0_0_11"/>
<keyword evidence="5" id="KW-1185">Reference proteome</keyword>
<accession>A0LWD9</accession>
<keyword evidence="2" id="KW-1133">Transmembrane helix</keyword>
<evidence type="ECO:0000256" key="2">
    <source>
        <dbReference type="SAM" id="Phobius"/>
    </source>
</evidence>
<feature type="region of interest" description="Disordered" evidence="1">
    <location>
        <begin position="71"/>
        <end position="96"/>
    </location>
</feature>
<name>A0LWD9_ACIC1</name>
<dbReference type="OrthoDB" id="3748703at2"/>
<dbReference type="Pfam" id="PF13400">
    <property type="entry name" value="Tad"/>
    <property type="match status" value="1"/>
</dbReference>
<evidence type="ECO:0000256" key="1">
    <source>
        <dbReference type="SAM" id="MobiDB-lite"/>
    </source>
</evidence>
<gene>
    <name evidence="4" type="ordered locus">Acel_1977</name>
</gene>
<reference evidence="4 5" key="1">
    <citation type="journal article" date="2009" name="Genome Res.">
        <title>Complete genome of the cellulolytic thermophile Acidothermus cellulolyticus 11B provides insights into its ecophysiological and evolutionary adaptations.</title>
        <authorList>
            <person name="Barabote R.D."/>
            <person name="Xie G."/>
            <person name="Leu D.H."/>
            <person name="Normand P."/>
            <person name="Necsulea A."/>
            <person name="Daubin V."/>
            <person name="Medigue C."/>
            <person name="Adney W.S."/>
            <person name="Xu X.C."/>
            <person name="Lapidus A."/>
            <person name="Parales R.E."/>
            <person name="Detter C."/>
            <person name="Pujic P."/>
            <person name="Bruce D."/>
            <person name="Lavire C."/>
            <person name="Challacombe J.F."/>
            <person name="Brettin T.S."/>
            <person name="Berry A.M."/>
        </authorList>
    </citation>
    <scope>NUCLEOTIDE SEQUENCE [LARGE SCALE GENOMIC DNA]</scope>
    <source>
        <strain evidence="5">ATCC 43068 / DSM 8971 / 11B</strain>
    </source>
</reference>
<dbReference type="EMBL" id="CP000481">
    <property type="protein sequence ID" value="ABK53749.1"/>
    <property type="molecule type" value="Genomic_DNA"/>
</dbReference>
<dbReference type="KEGG" id="ace:Acel_1977"/>
<dbReference type="AlphaFoldDB" id="A0LWD9"/>
<keyword evidence="2" id="KW-0472">Membrane</keyword>
<dbReference type="STRING" id="351607.Acel_1977"/>
<dbReference type="InParanoid" id="A0LWD9"/>
<dbReference type="RefSeq" id="WP_011720812.1">
    <property type="nucleotide sequence ID" value="NC_008578.1"/>
</dbReference>
<evidence type="ECO:0000313" key="4">
    <source>
        <dbReference type="EMBL" id="ABK53749.1"/>
    </source>
</evidence>
<feature type="transmembrane region" description="Helical" evidence="2">
    <location>
        <begin position="17"/>
        <end position="36"/>
    </location>
</feature>
<protein>
    <submittedName>
        <fullName evidence="4">Membrane spanning protein</fullName>
    </submittedName>
</protein>